<feature type="transmembrane region" description="Helical" evidence="2">
    <location>
        <begin position="21"/>
        <end position="46"/>
    </location>
</feature>
<evidence type="ECO:0000313" key="3">
    <source>
        <dbReference type="EMBL" id="WOO84211.1"/>
    </source>
</evidence>
<organism evidence="3 4">
    <name type="scientific">Vanrija pseudolonga</name>
    <dbReference type="NCBI Taxonomy" id="143232"/>
    <lineage>
        <taxon>Eukaryota</taxon>
        <taxon>Fungi</taxon>
        <taxon>Dikarya</taxon>
        <taxon>Basidiomycota</taxon>
        <taxon>Agaricomycotina</taxon>
        <taxon>Tremellomycetes</taxon>
        <taxon>Trichosporonales</taxon>
        <taxon>Trichosporonaceae</taxon>
        <taxon>Vanrija</taxon>
    </lineage>
</organism>
<evidence type="ECO:0000256" key="2">
    <source>
        <dbReference type="SAM" id="Phobius"/>
    </source>
</evidence>
<dbReference type="EMBL" id="CP086718">
    <property type="protein sequence ID" value="WOO84211.1"/>
    <property type="molecule type" value="Genomic_DNA"/>
</dbReference>
<feature type="transmembrane region" description="Helical" evidence="2">
    <location>
        <begin position="122"/>
        <end position="140"/>
    </location>
</feature>
<keyword evidence="4" id="KW-1185">Reference proteome</keyword>
<proteinExistence type="predicted"/>
<sequence length="227" mass="24414">MEQYHPNPTRKMSCMDKGGHPTFTTILAFLALVACALDGLAIGIAADYVGIQAAYGVGLLLDLYMLSIAIVASWSTITYSVKGRYPLKSKSYNVLQWCALVGAILRLIIAIAGAALFLTYGAIVGIIVGLCYCGYWFYVFHMMYQRTGKNPNYHSGEAAAGLTNNMAPMGGYAQKPYYDGGHPYAAVGSQTAPQLQYAAPAPSQAQQPAPGQGYPYPQGYYQGSYGR</sequence>
<keyword evidence="2" id="KW-1133">Transmembrane helix</keyword>
<feature type="transmembrane region" description="Helical" evidence="2">
    <location>
        <begin position="52"/>
        <end position="74"/>
    </location>
</feature>
<gene>
    <name evidence="3" type="ORF">LOC62_05G007732</name>
</gene>
<keyword evidence="2" id="KW-0812">Transmembrane</keyword>
<name>A0AAF0YGJ3_9TREE</name>
<keyword evidence="2" id="KW-0472">Membrane</keyword>
<evidence type="ECO:0000313" key="4">
    <source>
        <dbReference type="Proteomes" id="UP000827549"/>
    </source>
</evidence>
<feature type="transmembrane region" description="Helical" evidence="2">
    <location>
        <begin position="94"/>
        <end position="116"/>
    </location>
</feature>
<protein>
    <submittedName>
        <fullName evidence="3">Uncharacterized protein</fullName>
    </submittedName>
</protein>
<dbReference type="AlphaFoldDB" id="A0AAF0YGJ3"/>
<reference evidence="3" key="1">
    <citation type="submission" date="2023-10" db="EMBL/GenBank/DDBJ databases">
        <authorList>
            <person name="Noh H."/>
        </authorList>
    </citation>
    <scope>NUCLEOTIDE SEQUENCE</scope>
    <source>
        <strain evidence="3">DUCC4014</strain>
    </source>
</reference>
<dbReference type="GeneID" id="87810904"/>
<feature type="region of interest" description="Disordered" evidence="1">
    <location>
        <begin position="195"/>
        <end position="227"/>
    </location>
</feature>
<dbReference type="RefSeq" id="XP_062630237.1">
    <property type="nucleotide sequence ID" value="XM_062774253.1"/>
</dbReference>
<dbReference type="Proteomes" id="UP000827549">
    <property type="component" value="Chromosome 5"/>
</dbReference>
<accession>A0AAF0YGJ3</accession>
<evidence type="ECO:0000256" key="1">
    <source>
        <dbReference type="SAM" id="MobiDB-lite"/>
    </source>
</evidence>